<sequence length="139" mass="15035">MTPEDIAALMARAYRHQEPWRAVDVAAMLDRPVSRLLTAPGAVLIAQVVADEAEILALATDPGTQRRGVARGLLARFHDDAAADGVTRAVLDVAEDNEPARTLYASAGYVETARRHRYYARRDGTRADALLMARALPAG</sequence>
<proteinExistence type="predicted"/>
<dbReference type="PANTHER" id="PTHR43420:SF44">
    <property type="entry name" value="ACETYLTRANSFERASE YPEA"/>
    <property type="match status" value="1"/>
</dbReference>
<dbReference type="OrthoDB" id="9804026at2"/>
<protein>
    <submittedName>
        <fullName evidence="4">Ribosomal-protein-alanine N-acetyltransferase</fullName>
    </submittedName>
</protein>
<feature type="domain" description="N-acetyltransferase" evidence="3">
    <location>
        <begin position="1"/>
        <end position="137"/>
    </location>
</feature>
<dbReference type="SUPFAM" id="SSF55729">
    <property type="entry name" value="Acyl-CoA N-acyltransferases (Nat)"/>
    <property type="match status" value="1"/>
</dbReference>
<dbReference type="EMBL" id="FWFK01000001">
    <property type="protein sequence ID" value="SLN15065.1"/>
    <property type="molecule type" value="Genomic_DNA"/>
</dbReference>
<dbReference type="Gene3D" id="3.40.630.30">
    <property type="match status" value="1"/>
</dbReference>
<name>A0A1X6YC36_9RHOB</name>
<dbReference type="InterPro" id="IPR000182">
    <property type="entry name" value="GNAT_dom"/>
</dbReference>
<dbReference type="Proteomes" id="UP000193570">
    <property type="component" value="Unassembled WGS sequence"/>
</dbReference>
<keyword evidence="1 4" id="KW-0808">Transferase</keyword>
<dbReference type="PROSITE" id="PS51186">
    <property type="entry name" value="GNAT"/>
    <property type="match status" value="1"/>
</dbReference>
<dbReference type="GO" id="GO:0016747">
    <property type="term" value="F:acyltransferase activity, transferring groups other than amino-acyl groups"/>
    <property type="evidence" value="ECO:0007669"/>
    <property type="project" value="InterPro"/>
</dbReference>
<dbReference type="PANTHER" id="PTHR43420">
    <property type="entry name" value="ACETYLTRANSFERASE"/>
    <property type="match status" value="1"/>
</dbReference>
<dbReference type="AlphaFoldDB" id="A0A1X6YC36"/>
<evidence type="ECO:0000256" key="1">
    <source>
        <dbReference type="ARBA" id="ARBA00022679"/>
    </source>
</evidence>
<dbReference type="CDD" id="cd04301">
    <property type="entry name" value="NAT_SF"/>
    <property type="match status" value="1"/>
</dbReference>
<dbReference type="InterPro" id="IPR050680">
    <property type="entry name" value="YpeA/RimI_acetyltransf"/>
</dbReference>
<dbReference type="Pfam" id="PF00583">
    <property type="entry name" value="Acetyltransf_1"/>
    <property type="match status" value="1"/>
</dbReference>
<evidence type="ECO:0000256" key="2">
    <source>
        <dbReference type="ARBA" id="ARBA00023315"/>
    </source>
</evidence>
<evidence type="ECO:0000313" key="4">
    <source>
        <dbReference type="EMBL" id="SLN15065.1"/>
    </source>
</evidence>
<gene>
    <name evidence="4" type="ORF">ROJ8625_00480</name>
</gene>
<reference evidence="4 5" key="1">
    <citation type="submission" date="2017-03" db="EMBL/GenBank/DDBJ databases">
        <authorList>
            <person name="Afonso C.L."/>
            <person name="Miller P.J."/>
            <person name="Scott M.A."/>
            <person name="Spackman E."/>
            <person name="Goraichik I."/>
            <person name="Dimitrov K.M."/>
            <person name="Suarez D.L."/>
            <person name="Swayne D.E."/>
        </authorList>
    </citation>
    <scope>NUCLEOTIDE SEQUENCE [LARGE SCALE GENOMIC DNA]</scope>
    <source>
        <strain evidence="4 5">CECT 8625</strain>
    </source>
</reference>
<keyword evidence="5" id="KW-1185">Reference proteome</keyword>
<dbReference type="InterPro" id="IPR016181">
    <property type="entry name" value="Acyl_CoA_acyltransferase"/>
</dbReference>
<evidence type="ECO:0000313" key="5">
    <source>
        <dbReference type="Proteomes" id="UP000193570"/>
    </source>
</evidence>
<organism evidence="4 5">
    <name type="scientific">Roseivivax jejudonensis</name>
    <dbReference type="NCBI Taxonomy" id="1529041"/>
    <lineage>
        <taxon>Bacteria</taxon>
        <taxon>Pseudomonadati</taxon>
        <taxon>Pseudomonadota</taxon>
        <taxon>Alphaproteobacteria</taxon>
        <taxon>Rhodobacterales</taxon>
        <taxon>Roseobacteraceae</taxon>
        <taxon>Roseivivax</taxon>
    </lineage>
</organism>
<dbReference type="RefSeq" id="WP_085790231.1">
    <property type="nucleotide sequence ID" value="NZ_FWFK01000001.1"/>
</dbReference>
<accession>A0A1X6YC36</accession>
<keyword evidence="2" id="KW-0012">Acyltransferase</keyword>
<evidence type="ECO:0000259" key="3">
    <source>
        <dbReference type="PROSITE" id="PS51186"/>
    </source>
</evidence>